<dbReference type="Proteomes" id="UP000631114">
    <property type="component" value="Unassembled WGS sequence"/>
</dbReference>
<sequence>MREREGDWGVSLFDLRGKEEKRRGEENERTGKLEAPALVQGFLFPLLHWLSAACKSGFGILMINSETDTRCSCNTVVTSICSHSKVKGTGKPCALKDVAKVRTMMKKNGFQKTPGCSLAKLRKEVYISTPEAQHFYNPRGHVQNLRHY</sequence>
<comment type="caution">
    <text evidence="1">The sequence shown here is derived from an EMBL/GenBank/DDBJ whole genome shotgun (WGS) entry which is preliminary data.</text>
</comment>
<name>A0A835H7P3_9MAGN</name>
<accession>A0A835H7P3</accession>
<evidence type="ECO:0000313" key="1">
    <source>
        <dbReference type="EMBL" id="KAF9593232.1"/>
    </source>
</evidence>
<gene>
    <name evidence="1" type="ORF">IFM89_020900</name>
</gene>
<proteinExistence type="predicted"/>
<protein>
    <submittedName>
        <fullName evidence="1">Uncharacterized protein</fullName>
    </submittedName>
</protein>
<evidence type="ECO:0000313" key="2">
    <source>
        <dbReference type="Proteomes" id="UP000631114"/>
    </source>
</evidence>
<keyword evidence="2" id="KW-1185">Reference proteome</keyword>
<reference evidence="1 2" key="1">
    <citation type="submission" date="2020-10" db="EMBL/GenBank/DDBJ databases">
        <title>The Coptis chinensis genome and diversification of protoberbering-type alkaloids.</title>
        <authorList>
            <person name="Wang B."/>
            <person name="Shu S."/>
            <person name="Song C."/>
            <person name="Liu Y."/>
        </authorList>
    </citation>
    <scope>NUCLEOTIDE SEQUENCE [LARGE SCALE GENOMIC DNA]</scope>
    <source>
        <strain evidence="1">HL-2020</strain>
        <tissue evidence="1">Leaf</tissue>
    </source>
</reference>
<dbReference type="EMBL" id="JADFTS010000008">
    <property type="protein sequence ID" value="KAF9593232.1"/>
    <property type="molecule type" value="Genomic_DNA"/>
</dbReference>
<dbReference type="AlphaFoldDB" id="A0A835H7P3"/>
<organism evidence="1 2">
    <name type="scientific">Coptis chinensis</name>
    <dbReference type="NCBI Taxonomy" id="261450"/>
    <lineage>
        <taxon>Eukaryota</taxon>
        <taxon>Viridiplantae</taxon>
        <taxon>Streptophyta</taxon>
        <taxon>Embryophyta</taxon>
        <taxon>Tracheophyta</taxon>
        <taxon>Spermatophyta</taxon>
        <taxon>Magnoliopsida</taxon>
        <taxon>Ranunculales</taxon>
        <taxon>Ranunculaceae</taxon>
        <taxon>Coptidoideae</taxon>
        <taxon>Coptis</taxon>
    </lineage>
</organism>